<protein>
    <submittedName>
        <fullName evidence="3">Uncharacterized protein</fullName>
    </submittedName>
</protein>
<organism evidence="2 3">
    <name type="scientific">Plectus sambesii</name>
    <dbReference type="NCBI Taxonomy" id="2011161"/>
    <lineage>
        <taxon>Eukaryota</taxon>
        <taxon>Metazoa</taxon>
        <taxon>Ecdysozoa</taxon>
        <taxon>Nematoda</taxon>
        <taxon>Chromadorea</taxon>
        <taxon>Plectida</taxon>
        <taxon>Plectina</taxon>
        <taxon>Plectoidea</taxon>
        <taxon>Plectidae</taxon>
        <taxon>Plectus</taxon>
    </lineage>
</organism>
<dbReference type="AlphaFoldDB" id="A0A914VV07"/>
<evidence type="ECO:0000313" key="3">
    <source>
        <dbReference type="WBParaSite" id="PSAMB.scaffold2527size22719.g18134.t1"/>
    </source>
</evidence>
<sequence>MNAFCGQKDGGRGRLAKAPTPPGKESAEEVGCAANAALFPRCAGGEPSDGFRMPRDCRRCGVRLLPFVRCYALVRRVARSERVAGVRPRTHCLSEWLRLVASIKG</sequence>
<evidence type="ECO:0000313" key="2">
    <source>
        <dbReference type="Proteomes" id="UP000887566"/>
    </source>
</evidence>
<feature type="region of interest" description="Disordered" evidence="1">
    <location>
        <begin position="1"/>
        <end position="26"/>
    </location>
</feature>
<reference evidence="3" key="1">
    <citation type="submission" date="2022-11" db="UniProtKB">
        <authorList>
            <consortium name="WormBaseParasite"/>
        </authorList>
    </citation>
    <scope>IDENTIFICATION</scope>
</reference>
<dbReference type="Proteomes" id="UP000887566">
    <property type="component" value="Unplaced"/>
</dbReference>
<dbReference type="WBParaSite" id="PSAMB.scaffold2527size22719.g18134.t1">
    <property type="protein sequence ID" value="PSAMB.scaffold2527size22719.g18134.t1"/>
    <property type="gene ID" value="PSAMB.scaffold2527size22719.g18134"/>
</dbReference>
<name>A0A914VV07_9BILA</name>
<evidence type="ECO:0000256" key="1">
    <source>
        <dbReference type="SAM" id="MobiDB-lite"/>
    </source>
</evidence>
<proteinExistence type="predicted"/>
<accession>A0A914VV07</accession>
<keyword evidence="2" id="KW-1185">Reference proteome</keyword>